<proteinExistence type="predicted"/>
<protein>
    <submittedName>
        <fullName evidence="4">Cell wall protein DAN4-like</fullName>
    </submittedName>
</protein>
<gene>
    <name evidence="2" type="ORF">ASIM_LOCUS12476</name>
</gene>
<sequence>MINFDTLLVCQISISIACHQLPQLATTSLASPPIAVTYQQIQTSLHAMLHQQWHRPPQPYQTQQSSHYTKMSMVTTTPPTSIIIKTIPTITKSATTKSAIPKATIVATKLISTTTMRRITTPATTTAPTTAVTATATTSTTTTPSTTTTSTTTSTPTATMTTTKPITPAKTAITEAPTSAPVKATTTRAKSTSTTISVYPLTAKTESISPRPLILSSTGSDLFEVINSRATTSESLVPSQTIRSATQNGKPL</sequence>
<evidence type="ECO:0000256" key="1">
    <source>
        <dbReference type="SAM" id="MobiDB-lite"/>
    </source>
</evidence>
<feature type="region of interest" description="Disordered" evidence="1">
    <location>
        <begin position="123"/>
        <end position="163"/>
    </location>
</feature>
<reference evidence="2 3" key="2">
    <citation type="submission" date="2018-11" db="EMBL/GenBank/DDBJ databases">
        <authorList>
            <consortium name="Pathogen Informatics"/>
        </authorList>
    </citation>
    <scope>NUCLEOTIDE SEQUENCE [LARGE SCALE GENOMIC DNA]</scope>
</reference>
<reference evidence="4" key="1">
    <citation type="submission" date="2017-02" db="UniProtKB">
        <authorList>
            <consortium name="WormBaseParasite"/>
        </authorList>
    </citation>
    <scope>IDENTIFICATION</scope>
</reference>
<evidence type="ECO:0000313" key="3">
    <source>
        <dbReference type="Proteomes" id="UP000267096"/>
    </source>
</evidence>
<evidence type="ECO:0000313" key="4">
    <source>
        <dbReference type="WBParaSite" id="ASIM_0001301001-mRNA-1"/>
    </source>
</evidence>
<dbReference type="Proteomes" id="UP000267096">
    <property type="component" value="Unassembled WGS sequence"/>
</dbReference>
<name>A0A0M3JXD9_ANISI</name>
<accession>A0A0M3JXD9</accession>
<evidence type="ECO:0000313" key="2">
    <source>
        <dbReference type="EMBL" id="VDK47451.1"/>
    </source>
</evidence>
<keyword evidence="3" id="KW-1185">Reference proteome</keyword>
<dbReference type="AlphaFoldDB" id="A0A0M3JXD9"/>
<dbReference type="EMBL" id="UYRR01031195">
    <property type="protein sequence ID" value="VDK47451.1"/>
    <property type="molecule type" value="Genomic_DNA"/>
</dbReference>
<dbReference type="WBParaSite" id="ASIM_0001301001-mRNA-1">
    <property type="protein sequence ID" value="ASIM_0001301001-mRNA-1"/>
    <property type="gene ID" value="ASIM_0001301001"/>
</dbReference>
<organism evidence="4">
    <name type="scientific">Anisakis simplex</name>
    <name type="common">Herring worm</name>
    <dbReference type="NCBI Taxonomy" id="6269"/>
    <lineage>
        <taxon>Eukaryota</taxon>
        <taxon>Metazoa</taxon>
        <taxon>Ecdysozoa</taxon>
        <taxon>Nematoda</taxon>
        <taxon>Chromadorea</taxon>
        <taxon>Rhabditida</taxon>
        <taxon>Spirurina</taxon>
        <taxon>Ascaridomorpha</taxon>
        <taxon>Ascaridoidea</taxon>
        <taxon>Anisakidae</taxon>
        <taxon>Anisakis</taxon>
        <taxon>Anisakis simplex complex</taxon>
    </lineage>
</organism>